<keyword evidence="3" id="KW-0560">Oxidoreductase</keyword>
<dbReference type="EMBL" id="CAJVNV010000455">
    <property type="protein sequence ID" value="CAG8207432.1"/>
    <property type="molecule type" value="Genomic_DNA"/>
</dbReference>
<reference evidence="5" key="1">
    <citation type="submission" date="2021-07" db="EMBL/GenBank/DDBJ databases">
        <authorList>
            <person name="Branca A.L. A."/>
        </authorList>
    </citation>
    <scope>NUCLEOTIDE SEQUENCE</scope>
</reference>
<evidence type="ECO:0000256" key="4">
    <source>
        <dbReference type="RuleBase" id="RU000363"/>
    </source>
</evidence>
<dbReference type="InterPro" id="IPR020904">
    <property type="entry name" value="Sc_DH/Rdtase_CS"/>
</dbReference>
<dbReference type="PRINTS" id="PR00081">
    <property type="entry name" value="GDHRDH"/>
</dbReference>
<dbReference type="GO" id="GO:0016491">
    <property type="term" value="F:oxidoreductase activity"/>
    <property type="evidence" value="ECO:0007669"/>
    <property type="project" value="UniProtKB-KW"/>
</dbReference>
<dbReference type="PANTHER" id="PTHR43618">
    <property type="entry name" value="7-ALPHA-HYDROXYSTEROID DEHYDROGENASE"/>
    <property type="match status" value="1"/>
</dbReference>
<dbReference type="InterPro" id="IPR036291">
    <property type="entry name" value="NAD(P)-bd_dom_sf"/>
</dbReference>
<comment type="caution">
    <text evidence="5">The sequence shown here is derived from an EMBL/GenBank/DDBJ whole genome shotgun (WGS) entry which is preliminary data.</text>
</comment>
<dbReference type="PRINTS" id="PR00080">
    <property type="entry name" value="SDRFAMILY"/>
</dbReference>
<gene>
    <name evidence="5" type="ORF">PNAL_LOCUS7680</name>
</gene>
<evidence type="ECO:0000256" key="3">
    <source>
        <dbReference type="ARBA" id="ARBA00023002"/>
    </source>
</evidence>
<evidence type="ECO:0000256" key="2">
    <source>
        <dbReference type="ARBA" id="ARBA00022857"/>
    </source>
</evidence>
<evidence type="ECO:0000256" key="1">
    <source>
        <dbReference type="ARBA" id="ARBA00006484"/>
    </source>
</evidence>
<sequence length="327" mass="34769">MPCSSISIATARNVRSENRRDNSYRYLVDMASLLTDSLFGVKGYVAVVTGGASGLGVMIAKGLVKNGAKVYLVDLPSVSTEKSVTELNELGREAGGSAHGIPCNVCDKKAIQDLASQIGQREKHVDMLVSNAGIRRDPPLQCNVLGASLSELQASMWSSRHSDWDDTFRVNTTAHYFLSVAFLPLLEAASRLELPDGQPGRNGGRGVVVITSSCASMHNVTNVDLTSYATSKAATDHLVKLLAAKFSRFYVRVVGINPGFVPSSMNPVGEEGNLFSALFDKVPAKRAGNEDDIAGTVLYLVSRAGAYVDGISLCVDGGRILLANGQE</sequence>
<dbReference type="PROSITE" id="PS00061">
    <property type="entry name" value="ADH_SHORT"/>
    <property type="match status" value="1"/>
</dbReference>
<evidence type="ECO:0008006" key="7">
    <source>
        <dbReference type="Google" id="ProtNLM"/>
    </source>
</evidence>
<dbReference type="AlphaFoldDB" id="A0A9W4HYZ7"/>
<dbReference type="PANTHER" id="PTHR43618:SF4">
    <property type="entry name" value="SHORT CHAIN DEHYDROGENASE_REDUCTASE FAMILY (AFU_ORTHOLOGUE AFUA_7G04540)"/>
    <property type="match status" value="1"/>
</dbReference>
<accession>A0A9W4HYZ7</accession>
<evidence type="ECO:0000313" key="5">
    <source>
        <dbReference type="EMBL" id="CAG8207432.1"/>
    </source>
</evidence>
<dbReference type="Gene3D" id="3.40.50.720">
    <property type="entry name" value="NAD(P)-binding Rossmann-like Domain"/>
    <property type="match status" value="1"/>
</dbReference>
<organism evidence="5 6">
    <name type="scientific">Penicillium nalgiovense</name>
    <dbReference type="NCBI Taxonomy" id="60175"/>
    <lineage>
        <taxon>Eukaryota</taxon>
        <taxon>Fungi</taxon>
        <taxon>Dikarya</taxon>
        <taxon>Ascomycota</taxon>
        <taxon>Pezizomycotina</taxon>
        <taxon>Eurotiomycetes</taxon>
        <taxon>Eurotiomycetidae</taxon>
        <taxon>Eurotiales</taxon>
        <taxon>Aspergillaceae</taxon>
        <taxon>Penicillium</taxon>
    </lineage>
</organism>
<protein>
    <recommendedName>
        <fullName evidence="7">Ketoreductase (KR) domain-containing protein</fullName>
    </recommendedName>
</protein>
<proteinExistence type="inferred from homology"/>
<dbReference type="InterPro" id="IPR002347">
    <property type="entry name" value="SDR_fam"/>
</dbReference>
<evidence type="ECO:0000313" key="6">
    <source>
        <dbReference type="Proteomes" id="UP001153461"/>
    </source>
</evidence>
<comment type="similarity">
    <text evidence="1 4">Belongs to the short-chain dehydrogenases/reductases (SDR) family.</text>
</comment>
<dbReference type="InterPro" id="IPR052178">
    <property type="entry name" value="Sec_Metab_Biosynth_SDR"/>
</dbReference>
<keyword evidence="2" id="KW-0521">NADP</keyword>
<dbReference type="OrthoDB" id="1470350at2759"/>
<dbReference type="SUPFAM" id="SSF51735">
    <property type="entry name" value="NAD(P)-binding Rossmann-fold domains"/>
    <property type="match status" value="1"/>
</dbReference>
<dbReference type="Pfam" id="PF00106">
    <property type="entry name" value="adh_short"/>
    <property type="match status" value="1"/>
</dbReference>
<dbReference type="CDD" id="cd05233">
    <property type="entry name" value="SDR_c"/>
    <property type="match status" value="1"/>
</dbReference>
<dbReference type="Proteomes" id="UP001153461">
    <property type="component" value="Unassembled WGS sequence"/>
</dbReference>
<name>A0A9W4HYZ7_PENNA</name>